<dbReference type="InterPro" id="IPR001680">
    <property type="entry name" value="WD40_rpt"/>
</dbReference>
<dbReference type="GO" id="GO:0003743">
    <property type="term" value="F:translation initiation factor activity"/>
    <property type="evidence" value="ECO:0007669"/>
    <property type="project" value="UniProtKB-UniRule"/>
</dbReference>
<dbReference type="STRING" id="983967.A0A1E4T4Y4"/>
<evidence type="ECO:0000313" key="10">
    <source>
        <dbReference type="Proteomes" id="UP000094801"/>
    </source>
</evidence>
<comment type="function">
    <text evidence="7">Component of the eukaryotic translation initiation factor 3 (eIF-3) complex, which is involved in protein synthesis of a specialized repertoire of mRNAs and, together with other initiation factors, stimulates binding of mRNA and methionyl-tRNAi to the 40S ribosome. The eIF-3 complex specifically targets and initiates translation of a subset of mRNAs involved in cell proliferation.</text>
</comment>
<dbReference type="SMART" id="SM00320">
    <property type="entry name" value="WD40"/>
    <property type="match status" value="5"/>
</dbReference>
<dbReference type="Pfam" id="PF24805">
    <property type="entry name" value="EIF3I"/>
    <property type="match status" value="1"/>
</dbReference>
<dbReference type="FunFam" id="2.130.10.10:FF:000127">
    <property type="entry name" value="Eukaryotic translation initiation factor 3 subunit I"/>
    <property type="match status" value="1"/>
</dbReference>
<evidence type="ECO:0000256" key="8">
    <source>
        <dbReference type="PROSITE-ProRule" id="PRU00221"/>
    </source>
</evidence>
<dbReference type="GO" id="GO:0071541">
    <property type="term" value="C:eukaryotic translation initiation factor 3 complex, eIF3m"/>
    <property type="evidence" value="ECO:0007669"/>
    <property type="project" value="TreeGrafter"/>
</dbReference>
<keyword evidence="4" id="KW-0677">Repeat</keyword>
<dbReference type="GO" id="GO:0016282">
    <property type="term" value="C:eukaryotic 43S preinitiation complex"/>
    <property type="evidence" value="ECO:0007669"/>
    <property type="project" value="UniProtKB-UniRule"/>
</dbReference>
<evidence type="ECO:0000256" key="7">
    <source>
        <dbReference type="HAMAP-Rule" id="MF_03008"/>
    </source>
</evidence>
<dbReference type="InterPro" id="IPR015943">
    <property type="entry name" value="WD40/YVTN_repeat-like_dom_sf"/>
</dbReference>
<keyword evidence="2 7" id="KW-0396">Initiation factor</keyword>
<evidence type="ECO:0000256" key="6">
    <source>
        <dbReference type="ARBA" id="ARBA00038394"/>
    </source>
</evidence>
<accession>A0A1E4T4Y4</accession>
<evidence type="ECO:0000256" key="4">
    <source>
        <dbReference type="ARBA" id="ARBA00022737"/>
    </source>
</evidence>
<keyword evidence="1 7" id="KW-0963">Cytoplasm</keyword>
<organism evidence="9 10">
    <name type="scientific">[Candida] arabinofermentans NRRL YB-2248</name>
    <dbReference type="NCBI Taxonomy" id="983967"/>
    <lineage>
        <taxon>Eukaryota</taxon>
        <taxon>Fungi</taxon>
        <taxon>Dikarya</taxon>
        <taxon>Ascomycota</taxon>
        <taxon>Saccharomycotina</taxon>
        <taxon>Pichiomycetes</taxon>
        <taxon>Pichiales</taxon>
        <taxon>Pichiaceae</taxon>
        <taxon>Ogataea</taxon>
        <taxon>Ogataea/Candida clade</taxon>
    </lineage>
</organism>
<comment type="subunit">
    <text evidence="7">Component of the eukaryotic translation initiation factor 3 (eIF-3) complex.</text>
</comment>
<sequence length="343" mass="38021">MMRPIMLKGHGRPLTQVKFNREGDILISVAKDSEASVWYSSNGERLGTLNGHSGAIWSLDISPETDLVVTGSADFTARLWKTMTGECIHKWDQDAPVKRVEFSPDGSKILIVTEQAMGQKGKIFVYDIDYTKNEQSTTPILEIVNEDSSAEKFSVAGWSYGGFYIIAGHASGKISKYDAKTGELLNSVQGHEQLITDVQFASDRSYFITSSKDQTANMYSVDTFDQLKHYSADVPLNTACITPVKEFVILGGGQDARNVTTTAASEGKFEARFYHKIFEEEIGRVKGHFGPLNYVAIHPKGLCFASGGEDGFVRLHHFHKSYFDFLYDVEKTALATQHSTIDA</sequence>
<evidence type="ECO:0000256" key="3">
    <source>
        <dbReference type="ARBA" id="ARBA00022574"/>
    </source>
</evidence>
<keyword evidence="3 8" id="KW-0853">WD repeat</keyword>
<dbReference type="PANTHER" id="PTHR19877:SF1">
    <property type="entry name" value="EUKARYOTIC TRANSLATION INITIATION FACTOR 3 SUBUNIT I"/>
    <property type="match status" value="1"/>
</dbReference>
<keyword evidence="10" id="KW-1185">Reference proteome</keyword>
<comment type="similarity">
    <text evidence="7">Belongs to the eIF-3 subunit I family.</text>
</comment>
<name>A0A1E4T4Y4_9ASCO</name>
<dbReference type="OrthoDB" id="24966at2759"/>
<evidence type="ECO:0000256" key="5">
    <source>
        <dbReference type="ARBA" id="ARBA00022917"/>
    </source>
</evidence>
<dbReference type="AlphaFoldDB" id="A0A1E4T4Y4"/>
<dbReference type="SUPFAM" id="SSF50978">
    <property type="entry name" value="WD40 repeat-like"/>
    <property type="match status" value="1"/>
</dbReference>
<protein>
    <recommendedName>
        <fullName evidence="7">Eukaryotic translation initiation factor 3 subunit I</fullName>
        <shortName evidence="7">eIF3i</shortName>
    </recommendedName>
    <alternativeName>
        <fullName evidence="7">Eukaryotic translation initiation factor 3 39 kDa subunit homolog</fullName>
        <shortName evidence="7">eIF-3 39 kDa subunit homolog</shortName>
    </alternativeName>
</protein>
<feature type="repeat" description="WD" evidence="8">
    <location>
        <begin position="188"/>
        <end position="229"/>
    </location>
</feature>
<dbReference type="Proteomes" id="UP000094801">
    <property type="component" value="Unassembled WGS sequence"/>
</dbReference>
<gene>
    <name evidence="7" type="primary">TIF34</name>
    <name evidence="9" type="ORF">CANARDRAFT_27193</name>
</gene>
<dbReference type="HAMAP" id="MF_03008">
    <property type="entry name" value="eIF3i"/>
    <property type="match status" value="1"/>
</dbReference>
<dbReference type="GO" id="GO:0001732">
    <property type="term" value="P:formation of cytoplasmic translation initiation complex"/>
    <property type="evidence" value="ECO:0007669"/>
    <property type="project" value="UniProtKB-UniRule"/>
</dbReference>
<dbReference type="Gene3D" id="2.130.10.10">
    <property type="entry name" value="YVTN repeat-like/Quinoprotein amine dehydrogenase"/>
    <property type="match status" value="1"/>
</dbReference>
<reference evidence="10" key="1">
    <citation type="submission" date="2016-04" db="EMBL/GenBank/DDBJ databases">
        <title>Comparative genomics of biotechnologically important yeasts.</title>
        <authorList>
            <consortium name="DOE Joint Genome Institute"/>
            <person name="Riley R."/>
            <person name="Haridas S."/>
            <person name="Wolfe K.H."/>
            <person name="Lopes M.R."/>
            <person name="Hittinger C.T."/>
            <person name="Goker M."/>
            <person name="Salamov A."/>
            <person name="Wisecaver J."/>
            <person name="Long T.M."/>
            <person name="Aerts A.L."/>
            <person name="Barry K."/>
            <person name="Choi C."/>
            <person name="Clum A."/>
            <person name="Coughlan A.Y."/>
            <person name="Deshpande S."/>
            <person name="Douglass A.P."/>
            <person name="Hanson S.J."/>
            <person name="Klenk H.-P."/>
            <person name="Labutti K."/>
            <person name="Lapidus A."/>
            <person name="Lindquist E."/>
            <person name="Lipzen A."/>
            <person name="Meier-Kolthoff J.P."/>
            <person name="Ohm R.A."/>
            <person name="Otillar R.P."/>
            <person name="Pangilinan J."/>
            <person name="Peng Y."/>
            <person name="Rokas A."/>
            <person name="Rosa C.A."/>
            <person name="Scheuner C."/>
            <person name="Sibirny A.A."/>
            <person name="Slot J.C."/>
            <person name="Stielow J.B."/>
            <person name="Sun H."/>
            <person name="Kurtzman C.P."/>
            <person name="Blackwell M."/>
            <person name="Grigoriev I.V."/>
            <person name="Jeffries T.W."/>
        </authorList>
    </citation>
    <scope>NUCLEOTIDE SEQUENCE [LARGE SCALE GENOMIC DNA]</scope>
    <source>
        <strain evidence="10">NRRL YB-2248</strain>
    </source>
</reference>
<feature type="repeat" description="WD" evidence="8">
    <location>
        <begin position="49"/>
        <end position="90"/>
    </location>
</feature>
<dbReference type="PROSITE" id="PS50294">
    <property type="entry name" value="WD_REPEATS_REGION"/>
    <property type="match status" value="3"/>
</dbReference>
<proteinExistence type="inferred from homology"/>
<dbReference type="InterPro" id="IPR027525">
    <property type="entry name" value="eIF3i"/>
</dbReference>
<evidence type="ECO:0000256" key="1">
    <source>
        <dbReference type="ARBA" id="ARBA00022490"/>
    </source>
</evidence>
<dbReference type="EMBL" id="KV453849">
    <property type="protein sequence ID" value="ODV86805.1"/>
    <property type="molecule type" value="Genomic_DNA"/>
</dbReference>
<evidence type="ECO:0000313" key="9">
    <source>
        <dbReference type="EMBL" id="ODV86805.1"/>
    </source>
</evidence>
<evidence type="ECO:0000256" key="2">
    <source>
        <dbReference type="ARBA" id="ARBA00022540"/>
    </source>
</evidence>
<comment type="similarity">
    <text evidence="6">Belongs to the WD repeat STRAP family.</text>
</comment>
<dbReference type="InterPro" id="IPR036322">
    <property type="entry name" value="WD40_repeat_dom_sf"/>
</dbReference>
<dbReference type="PANTHER" id="PTHR19877">
    <property type="entry name" value="EUKARYOTIC TRANSLATION INITIATION FACTOR 3 SUBUNIT I"/>
    <property type="match status" value="1"/>
</dbReference>
<keyword evidence="5 7" id="KW-0648">Protein biosynthesis</keyword>
<comment type="subcellular location">
    <subcellularLocation>
        <location evidence="7">Cytoplasm</location>
    </subcellularLocation>
</comment>
<dbReference type="GO" id="GO:0033290">
    <property type="term" value="C:eukaryotic 48S preinitiation complex"/>
    <property type="evidence" value="ECO:0007669"/>
    <property type="project" value="UniProtKB-UniRule"/>
</dbReference>
<dbReference type="PROSITE" id="PS50082">
    <property type="entry name" value="WD_REPEATS_2"/>
    <property type="match status" value="3"/>
</dbReference>
<dbReference type="GO" id="GO:0003723">
    <property type="term" value="F:RNA binding"/>
    <property type="evidence" value="ECO:0007669"/>
    <property type="project" value="TreeGrafter"/>
</dbReference>
<feature type="repeat" description="WD" evidence="8">
    <location>
        <begin position="7"/>
        <end position="48"/>
    </location>
</feature>